<accession>A0A5M9JYX3</accession>
<protein>
    <submittedName>
        <fullName evidence="3">Uncharacterized protein</fullName>
    </submittedName>
</protein>
<feature type="region of interest" description="Disordered" evidence="1">
    <location>
        <begin position="1"/>
        <end position="68"/>
    </location>
</feature>
<keyword evidence="2" id="KW-1133">Transmembrane helix</keyword>
<dbReference type="Proteomes" id="UP000322873">
    <property type="component" value="Unassembled WGS sequence"/>
</dbReference>
<evidence type="ECO:0000313" key="4">
    <source>
        <dbReference type="Proteomes" id="UP000322873"/>
    </source>
</evidence>
<gene>
    <name evidence="3" type="ORF">EYC84_005274</name>
</gene>
<comment type="caution">
    <text evidence="3">The sequence shown here is derived from an EMBL/GenBank/DDBJ whole genome shotgun (WGS) entry which is preliminary data.</text>
</comment>
<sequence>MIECSITPTSTAQSSPKSRSNSSNYSTTRSATSAPSGEAMDPRQRSKRHTGSYDGGDQPTSGSLGTPSAAAAAAAGGIGQPKVVQTAFIHKAIQHAGRQYIRHLYHGPATHDSFVMSPNSDFAKVLSCPNDTRRSSFLSSSSPDFHRPPFRPICLSVPVEATVRLEAQSDGKRPPPPSRLANHRHIIHHLPKNGNTNDERDQRIRDSFSLYSLTGASQGHTGHGPDRDRGPSSLFRDNSAYSTRKYGTYFNPAETAETRRRTRGGDASGRRPQTKTTSINSNITALHYVKPEEMGRTERYPLGINYHHHSIHYLENSGRRRAGGVFIVSTIFDFGVFCAYAATGNNK</sequence>
<dbReference type="AlphaFoldDB" id="A0A5M9JYX3"/>
<feature type="compositionally biased region" description="Polar residues" evidence="1">
    <location>
        <begin position="1"/>
        <end position="13"/>
    </location>
</feature>
<dbReference type="EMBL" id="VICG01000003">
    <property type="protein sequence ID" value="KAA8573703.1"/>
    <property type="molecule type" value="Genomic_DNA"/>
</dbReference>
<keyword evidence="4" id="KW-1185">Reference proteome</keyword>
<feature type="compositionally biased region" description="Low complexity" evidence="1">
    <location>
        <begin position="14"/>
        <end position="34"/>
    </location>
</feature>
<feature type="region of interest" description="Disordered" evidence="1">
    <location>
        <begin position="214"/>
        <end position="276"/>
    </location>
</feature>
<dbReference type="VEuPathDB" id="FungiDB:MFRU_001g03510"/>
<organism evidence="3 4">
    <name type="scientific">Monilinia fructicola</name>
    <name type="common">Brown rot fungus</name>
    <name type="synonym">Ciboria fructicola</name>
    <dbReference type="NCBI Taxonomy" id="38448"/>
    <lineage>
        <taxon>Eukaryota</taxon>
        <taxon>Fungi</taxon>
        <taxon>Dikarya</taxon>
        <taxon>Ascomycota</taxon>
        <taxon>Pezizomycotina</taxon>
        <taxon>Leotiomycetes</taxon>
        <taxon>Helotiales</taxon>
        <taxon>Sclerotiniaceae</taxon>
        <taxon>Monilinia</taxon>
    </lineage>
</organism>
<keyword evidence="2" id="KW-0812">Transmembrane</keyword>
<feature type="transmembrane region" description="Helical" evidence="2">
    <location>
        <begin position="322"/>
        <end position="342"/>
    </location>
</feature>
<proteinExistence type="predicted"/>
<evidence type="ECO:0000313" key="3">
    <source>
        <dbReference type="EMBL" id="KAA8573703.1"/>
    </source>
</evidence>
<evidence type="ECO:0000256" key="1">
    <source>
        <dbReference type="SAM" id="MobiDB-lite"/>
    </source>
</evidence>
<keyword evidence="2" id="KW-0472">Membrane</keyword>
<reference evidence="3 4" key="1">
    <citation type="submission" date="2019-06" db="EMBL/GenBank/DDBJ databases">
        <title>Genome Sequence of the Brown Rot Fungal Pathogen Monilinia fructicola.</title>
        <authorList>
            <person name="De Miccolis Angelini R.M."/>
            <person name="Landi L."/>
            <person name="Abate D."/>
            <person name="Pollastro S."/>
            <person name="Romanazzi G."/>
            <person name="Faretra F."/>
        </authorList>
    </citation>
    <scope>NUCLEOTIDE SEQUENCE [LARGE SCALE GENOMIC DNA]</scope>
    <source>
        <strain evidence="3 4">Mfrc123</strain>
    </source>
</reference>
<name>A0A5M9JYX3_MONFR</name>
<evidence type="ECO:0000256" key="2">
    <source>
        <dbReference type="SAM" id="Phobius"/>
    </source>
</evidence>